<proteinExistence type="predicted"/>
<dbReference type="RefSeq" id="WP_408332288.1">
    <property type="nucleotide sequence ID" value="NZ_JAQQFH010000028.1"/>
</dbReference>
<organism evidence="2 3">
    <name type="scientific">Paraburkholderia agricolaris</name>
    <dbReference type="NCBI Taxonomy" id="2152888"/>
    <lineage>
        <taxon>Bacteria</taxon>
        <taxon>Pseudomonadati</taxon>
        <taxon>Pseudomonadota</taxon>
        <taxon>Betaproteobacteria</taxon>
        <taxon>Burkholderiales</taxon>
        <taxon>Burkholderiaceae</taxon>
        <taxon>Paraburkholderia</taxon>
    </lineage>
</organism>
<dbReference type="PROSITE" id="PS50208">
    <property type="entry name" value="CASPASE_P20"/>
    <property type="match status" value="1"/>
</dbReference>
<evidence type="ECO:0000313" key="2">
    <source>
        <dbReference type="EMBL" id="MFL9883666.1"/>
    </source>
</evidence>
<dbReference type="Pfam" id="PF00656">
    <property type="entry name" value="Peptidase_C14"/>
    <property type="match status" value="1"/>
</dbReference>
<dbReference type="PANTHER" id="PTHR22576:SF37">
    <property type="entry name" value="MUCOSA-ASSOCIATED LYMPHOID TISSUE LYMPHOMA TRANSLOCATION PROTEIN 1"/>
    <property type="match status" value="1"/>
</dbReference>
<dbReference type="SMART" id="SM00671">
    <property type="entry name" value="SEL1"/>
    <property type="match status" value="2"/>
</dbReference>
<dbReference type="Pfam" id="PF08238">
    <property type="entry name" value="Sel1"/>
    <property type="match status" value="2"/>
</dbReference>
<feature type="domain" description="Caspase family p20" evidence="1">
    <location>
        <begin position="81"/>
        <end position="158"/>
    </location>
</feature>
<name>A0ABW8ZNG5_9BURK</name>
<comment type="caution">
    <text evidence="2">The sequence shown here is derived from an EMBL/GenBank/DDBJ whole genome shotgun (WGS) entry which is preliminary data.</text>
</comment>
<reference evidence="2 3" key="1">
    <citation type="journal article" date="2024" name="Chem. Sci.">
        <title>Discovery of megapolipeptins by genome mining of a Burkholderiales bacteria collection.</title>
        <authorList>
            <person name="Paulo B.S."/>
            <person name="Recchia M.J.J."/>
            <person name="Lee S."/>
            <person name="Fergusson C.H."/>
            <person name="Romanowski S.B."/>
            <person name="Hernandez A."/>
            <person name="Krull N."/>
            <person name="Liu D.Y."/>
            <person name="Cavanagh H."/>
            <person name="Bos A."/>
            <person name="Gray C.A."/>
            <person name="Murphy B.T."/>
            <person name="Linington R.G."/>
            <person name="Eustaquio A.S."/>
        </authorList>
    </citation>
    <scope>NUCLEOTIDE SEQUENCE [LARGE SCALE GENOMIC DNA]</scope>
    <source>
        <strain evidence="2 3">RL16-012-BIC-B</strain>
    </source>
</reference>
<dbReference type="PANTHER" id="PTHR22576">
    <property type="entry name" value="MUCOSA ASSOCIATED LYMPHOID TISSUE LYMPHOMA TRANSLOCATION PROTEIN 1/PARACASPASE"/>
    <property type="match status" value="1"/>
</dbReference>
<dbReference type="EMBL" id="JAQQFN010000007">
    <property type="protein sequence ID" value="MFL9883666.1"/>
    <property type="molecule type" value="Genomic_DNA"/>
</dbReference>
<evidence type="ECO:0000259" key="1">
    <source>
        <dbReference type="PROSITE" id="PS50208"/>
    </source>
</evidence>
<keyword evidence="3" id="KW-1185">Reference proteome</keyword>
<protein>
    <submittedName>
        <fullName evidence="2">Caspase family protein</fullName>
    </submittedName>
</protein>
<dbReference type="InterPro" id="IPR011600">
    <property type="entry name" value="Pept_C14_caspase"/>
</dbReference>
<evidence type="ECO:0000313" key="3">
    <source>
        <dbReference type="Proteomes" id="UP001629249"/>
    </source>
</evidence>
<sequence>MKTVTWNPYDAACIHSIHGMRLIAHKGMVSRASLSVPVAAFATRCVSAWSRAAAAVLVAAIVTGAVTLTPSHAMAASDADARRVALVLANEDYAGADRLETPVSDARLIASELATLGYAVDVEINRTRAQMLGDLANFSRAATGARVALVYYAGHGFEVGGQNYLIPVDVPGARALDQDQARSLGVPLRYVLMRASAGNPQTLVALLDACRTTPARGTAKEPGFTAERAATGSFIAFSAAAGGQALDSMRTLGRPIDHSPFAYFLAQRLPDAQASIVDVMQQVQADVAKATGGAQRPWFTSGLVGWLSLATPPQKAIANEPSHWTGQIRGVSLAASPLSRPAALAGFGHRPSSMNDNPPTQRTWLDEELLVDHAALTLDAASAAVLKLWSDSGDVRATTALALAYERGAPNAGIARDAAHAAALYDRAAKAGDALAALWLGELLARGDGVPEDMDRAKELMRQAADASVIGAGGQLQLLTTNGKIAPRDQDFVRDANLGVSASLRPDQLGE</sequence>
<dbReference type="Proteomes" id="UP001629249">
    <property type="component" value="Unassembled WGS sequence"/>
</dbReference>
<dbReference type="InterPro" id="IPR011990">
    <property type="entry name" value="TPR-like_helical_dom_sf"/>
</dbReference>
<dbReference type="InterPro" id="IPR029030">
    <property type="entry name" value="Caspase-like_dom_sf"/>
</dbReference>
<dbReference type="InterPro" id="IPR052039">
    <property type="entry name" value="Caspase-related_regulators"/>
</dbReference>
<dbReference type="Gene3D" id="3.40.50.1460">
    <property type="match status" value="1"/>
</dbReference>
<gene>
    <name evidence="2" type="ORF">PQR66_11555</name>
</gene>
<dbReference type="SUPFAM" id="SSF52129">
    <property type="entry name" value="Caspase-like"/>
    <property type="match status" value="1"/>
</dbReference>
<dbReference type="InterPro" id="IPR001309">
    <property type="entry name" value="Pept_C14_p20"/>
</dbReference>
<dbReference type="Gene3D" id="1.25.40.10">
    <property type="entry name" value="Tetratricopeptide repeat domain"/>
    <property type="match status" value="1"/>
</dbReference>
<dbReference type="SUPFAM" id="SSF81901">
    <property type="entry name" value="HCP-like"/>
    <property type="match status" value="1"/>
</dbReference>
<dbReference type="InterPro" id="IPR006597">
    <property type="entry name" value="Sel1-like"/>
</dbReference>
<accession>A0ABW8ZNG5</accession>